<dbReference type="GO" id="GO:1904047">
    <property type="term" value="F:S-adenosyl-L-methionine binding"/>
    <property type="evidence" value="ECO:0007669"/>
    <property type="project" value="TreeGrafter"/>
</dbReference>
<dbReference type="EC" id="2.1.1.72" evidence="2 8"/>
<name>A0A077NDS9_XENBV</name>
<gene>
    <name evidence="9" type="ORF">XBP1_2110002</name>
</gene>
<protein>
    <recommendedName>
        <fullName evidence="2 8">Site-specific DNA-methyltransferase (adenine-specific)</fullName>
        <ecNumber evidence="2 8">2.1.1.72</ecNumber>
    </recommendedName>
</protein>
<accession>A0A077NDS9</accession>
<dbReference type="Pfam" id="PF02086">
    <property type="entry name" value="MethyltransfD12"/>
    <property type="match status" value="1"/>
</dbReference>
<keyword evidence="4 8" id="KW-0808">Transferase</keyword>
<sequence>MANKTILKWAGSKVRVMDKLLPHLPAGKRLVEPFAGSCAVMMNTDYPAYLVADANADLINLYKEINAVPVGAFLCEAESYFDNWFDCSNTEDNYYKNREVFNTRDFEISYVAKACLFLYLNRHGYNGLCRYNTKGEFNVPYGKYKKVYFPEAEIKAFHHKSWGRASFDCQDWQQTLLHVKDGDVVYCDPPYLSKGKGFTQYHKVNFTPADHELLAVILHTLHTESGVPVTVSNSIDAKTLYADLGFIVHELDAPRTIAANGNRQPAKEIIAVLEARA</sequence>
<dbReference type="InterPro" id="IPR023095">
    <property type="entry name" value="Ade_MeTrfase_dom_2"/>
</dbReference>
<comment type="caution">
    <text evidence="9">The sequence shown here is derived from an EMBL/GenBank/DDBJ whole genome shotgun (WGS) entry which is preliminary data.</text>
</comment>
<dbReference type="AlphaFoldDB" id="A0A077NDS9"/>
<dbReference type="GO" id="GO:0043565">
    <property type="term" value="F:sequence-specific DNA binding"/>
    <property type="evidence" value="ECO:0007669"/>
    <property type="project" value="TreeGrafter"/>
</dbReference>
<evidence type="ECO:0000256" key="8">
    <source>
        <dbReference type="RuleBase" id="RU361257"/>
    </source>
</evidence>
<dbReference type="HOGENOM" id="CLU_063430_0_1_6"/>
<dbReference type="InterPro" id="IPR012327">
    <property type="entry name" value="MeTrfase_D12"/>
</dbReference>
<evidence type="ECO:0000256" key="1">
    <source>
        <dbReference type="ARBA" id="ARBA00006594"/>
    </source>
</evidence>
<dbReference type="GO" id="GO:0009307">
    <property type="term" value="P:DNA restriction-modification system"/>
    <property type="evidence" value="ECO:0007669"/>
    <property type="project" value="InterPro"/>
</dbReference>
<dbReference type="SUPFAM" id="SSF53335">
    <property type="entry name" value="S-adenosyl-L-methionine-dependent methyltransferases"/>
    <property type="match status" value="1"/>
</dbReference>
<comment type="catalytic activity">
    <reaction evidence="6 8">
        <text>a 2'-deoxyadenosine in DNA + S-adenosyl-L-methionine = an N(6)-methyl-2'-deoxyadenosine in DNA + S-adenosyl-L-homocysteine + H(+)</text>
        <dbReference type="Rhea" id="RHEA:15197"/>
        <dbReference type="Rhea" id="RHEA-COMP:12418"/>
        <dbReference type="Rhea" id="RHEA-COMP:12419"/>
        <dbReference type="ChEBI" id="CHEBI:15378"/>
        <dbReference type="ChEBI" id="CHEBI:57856"/>
        <dbReference type="ChEBI" id="CHEBI:59789"/>
        <dbReference type="ChEBI" id="CHEBI:90615"/>
        <dbReference type="ChEBI" id="CHEBI:90616"/>
        <dbReference type="EC" id="2.1.1.72"/>
    </reaction>
</comment>
<dbReference type="PANTHER" id="PTHR30481">
    <property type="entry name" value="DNA ADENINE METHYLASE"/>
    <property type="match status" value="1"/>
</dbReference>
<evidence type="ECO:0000256" key="2">
    <source>
        <dbReference type="ARBA" id="ARBA00011900"/>
    </source>
</evidence>
<dbReference type="GO" id="GO:0009007">
    <property type="term" value="F:site-specific DNA-methyltransferase (adenine-specific) activity"/>
    <property type="evidence" value="ECO:0007669"/>
    <property type="project" value="UniProtKB-UniRule"/>
</dbReference>
<feature type="binding site" evidence="7">
    <location>
        <position position="188"/>
    </location>
    <ligand>
        <name>S-adenosyl-L-methionine</name>
        <dbReference type="ChEBI" id="CHEBI:59789"/>
    </ligand>
</feature>
<organism evidence="9">
    <name type="scientific">Xenorhabdus bovienii str. puntauvense</name>
    <dbReference type="NCBI Taxonomy" id="1398201"/>
    <lineage>
        <taxon>Bacteria</taxon>
        <taxon>Pseudomonadati</taxon>
        <taxon>Pseudomonadota</taxon>
        <taxon>Gammaproteobacteria</taxon>
        <taxon>Enterobacterales</taxon>
        <taxon>Morganellaceae</taxon>
        <taxon>Xenorhabdus</taxon>
    </lineage>
</organism>
<dbReference type="PIRSF" id="PIRSF000398">
    <property type="entry name" value="M_m6A_EcoRV"/>
    <property type="match status" value="1"/>
</dbReference>
<evidence type="ECO:0000256" key="6">
    <source>
        <dbReference type="ARBA" id="ARBA00047942"/>
    </source>
</evidence>
<keyword evidence="5 8" id="KW-0949">S-adenosyl-L-methionine</keyword>
<dbReference type="InterPro" id="IPR002052">
    <property type="entry name" value="DNA_methylase_N6_adenine_CS"/>
</dbReference>
<dbReference type="InterPro" id="IPR029063">
    <property type="entry name" value="SAM-dependent_MTases_sf"/>
</dbReference>
<dbReference type="GO" id="GO:0032259">
    <property type="term" value="P:methylation"/>
    <property type="evidence" value="ECO:0007669"/>
    <property type="project" value="UniProtKB-KW"/>
</dbReference>
<feature type="binding site" evidence="7">
    <location>
        <position position="9"/>
    </location>
    <ligand>
        <name>S-adenosyl-L-methionine</name>
        <dbReference type="ChEBI" id="CHEBI:59789"/>
    </ligand>
</feature>
<dbReference type="PRINTS" id="PR00505">
    <property type="entry name" value="D12N6MTFRASE"/>
</dbReference>
<dbReference type="Gene3D" id="3.40.50.150">
    <property type="entry name" value="Vaccinia Virus protein VP39"/>
    <property type="match status" value="1"/>
</dbReference>
<dbReference type="Gene3D" id="1.10.1020.10">
    <property type="entry name" value="Adenine-specific Methyltransferase, Domain 2"/>
    <property type="match status" value="1"/>
</dbReference>
<comment type="similarity">
    <text evidence="1 8">Belongs to the N(4)/N(6)-methyltransferase family.</text>
</comment>
<dbReference type="GO" id="GO:0006298">
    <property type="term" value="P:mismatch repair"/>
    <property type="evidence" value="ECO:0007669"/>
    <property type="project" value="TreeGrafter"/>
</dbReference>
<evidence type="ECO:0000256" key="4">
    <source>
        <dbReference type="ARBA" id="ARBA00022679"/>
    </source>
</evidence>
<reference evidence="9" key="1">
    <citation type="submission" date="2013-07" db="EMBL/GenBank/DDBJ databases">
        <title>Sub-species coevolution in mutualistic symbiosis.</title>
        <authorList>
            <person name="Murfin K."/>
            <person name="Klassen J."/>
            <person name="Lee M."/>
            <person name="Forst S."/>
            <person name="Stock P."/>
            <person name="Goodrich-Blair H."/>
        </authorList>
    </citation>
    <scope>NUCLEOTIDE SEQUENCE [LARGE SCALE GENOMIC DNA]</scope>
    <source>
        <strain evidence="9">Puntauvense</strain>
    </source>
</reference>
<dbReference type="RefSeq" id="WP_038216643.1">
    <property type="nucleotide sequence ID" value="NZ_CAWLWN010000187.1"/>
</dbReference>
<feature type="binding site" evidence="7">
    <location>
        <position position="13"/>
    </location>
    <ligand>
        <name>S-adenosyl-L-methionine</name>
        <dbReference type="ChEBI" id="CHEBI:59789"/>
    </ligand>
</feature>
<dbReference type="PANTHER" id="PTHR30481:SF3">
    <property type="entry name" value="DNA ADENINE METHYLASE"/>
    <property type="match status" value="1"/>
</dbReference>
<dbReference type="EMBL" id="CBSW010000126">
    <property type="protein sequence ID" value="CDG96503.1"/>
    <property type="molecule type" value="Genomic_DNA"/>
</dbReference>
<evidence type="ECO:0000313" key="9">
    <source>
        <dbReference type="EMBL" id="CDG96503.1"/>
    </source>
</evidence>
<dbReference type="Proteomes" id="UP000028511">
    <property type="component" value="Unassembled WGS sequence"/>
</dbReference>
<proteinExistence type="inferred from homology"/>
<dbReference type="PROSITE" id="PS00092">
    <property type="entry name" value="N6_MTASE"/>
    <property type="match status" value="1"/>
</dbReference>
<evidence type="ECO:0000256" key="5">
    <source>
        <dbReference type="ARBA" id="ARBA00022691"/>
    </source>
</evidence>
<dbReference type="InterPro" id="IPR012263">
    <property type="entry name" value="M_m6A_EcoRV"/>
</dbReference>
<evidence type="ECO:0000256" key="3">
    <source>
        <dbReference type="ARBA" id="ARBA00022603"/>
    </source>
</evidence>
<feature type="binding site" evidence="7">
    <location>
        <position position="53"/>
    </location>
    <ligand>
        <name>S-adenosyl-L-methionine</name>
        <dbReference type="ChEBI" id="CHEBI:59789"/>
    </ligand>
</feature>
<evidence type="ECO:0000256" key="7">
    <source>
        <dbReference type="PIRSR" id="PIRSR000398-1"/>
    </source>
</evidence>
<dbReference type="NCBIfam" id="TIGR00571">
    <property type="entry name" value="dam"/>
    <property type="match status" value="1"/>
</dbReference>
<keyword evidence="3 8" id="KW-0489">Methyltransferase</keyword>